<dbReference type="Gene3D" id="3.40.50.1820">
    <property type="entry name" value="alpha/beta hydrolase"/>
    <property type="match status" value="1"/>
</dbReference>
<dbReference type="Proteomes" id="UP000295444">
    <property type="component" value="Unassembled WGS sequence"/>
</dbReference>
<organism evidence="2 3">
    <name type="scientific">Labedaea rhizosphaerae</name>
    <dbReference type="NCBI Taxonomy" id="598644"/>
    <lineage>
        <taxon>Bacteria</taxon>
        <taxon>Bacillati</taxon>
        <taxon>Actinomycetota</taxon>
        <taxon>Actinomycetes</taxon>
        <taxon>Pseudonocardiales</taxon>
        <taxon>Pseudonocardiaceae</taxon>
        <taxon>Labedaea</taxon>
    </lineage>
</organism>
<comment type="caution">
    <text evidence="2">The sequence shown here is derived from an EMBL/GenBank/DDBJ whole genome shotgun (WGS) entry which is preliminary data.</text>
</comment>
<dbReference type="InterPro" id="IPR000073">
    <property type="entry name" value="AB_hydrolase_1"/>
</dbReference>
<dbReference type="GO" id="GO:0009694">
    <property type="term" value="P:jasmonic acid metabolic process"/>
    <property type="evidence" value="ECO:0007669"/>
    <property type="project" value="TreeGrafter"/>
</dbReference>
<dbReference type="PANTHER" id="PTHR10992:SF872">
    <property type="entry name" value="METHYLESTERASE 11, CHLOROPLASTIC-RELATED"/>
    <property type="match status" value="1"/>
</dbReference>
<dbReference type="GO" id="GO:0009696">
    <property type="term" value="P:salicylic acid metabolic process"/>
    <property type="evidence" value="ECO:0007669"/>
    <property type="project" value="TreeGrafter"/>
</dbReference>
<name>A0A4R6RR36_LABRH</name>
<accession>A0A4R6RR36</accession>
<evidence type="ECO:0000313" key="3">
    <source>
        <dbReference type="Proteomes" id="UP000295444"/>
    </source>
</evidence>
<proteinExistence type="predicted"/>
<dbReference type="SUPFAM" id="SSF53474">
    <property type="entry name" value="alpha/beta-Hydrolases"/>
    <property type="match status" value="1"/>
</dbReference>
<dbReference type="InterPro" id="IPR029058">
    <property type="entry name" value="AB_hydrolase_fold"/>
</dbReference>
<dbReference type="EMBL" id="SNXZ01000014">
    <property type="protein sequence ID" value="TDP89210.1"/>
    <property type="molecule type" value="Genomic_DNA"/>
</dbReference>
<keyword evidence="3" id="KW-1185">Reference proteome</keyword>
<dbReference type="GO" id="GO:0080031">
    <property type="term" value="F:methyl salicylate esterase activity"/>
    <property type="evidence" value="ECO:0007669"/>
    <property type="project" value="TreeGrafter"/>
</dbReference>
<gene>
    <name evidence="2" type="ORF">EV186_11434</name>
</gene>
<dbReference type="PANTHER" id="PTHR10992">
    <property type="entry name" value="METHYLESTERASE FAMILY MEMBER"/>
    <property type="match status" value="1"/>
</dbReference>
<dbReference type="GO" id="GO:0080032">
    <property type="term" value="F:methyl jasmonate esterase activity"/>
    <property type="evidence" value="ECO:0007669"/>
    <property type="project" value="TreeGrafter"/>
</dbReference>
<evidence type="ECO:0000259" key="1">
    <source>
        <dbReference type="Pfam" id="PF12697"/>
    </source>
</evidence>
<dbReference type="AlphaFoldDB" id="A0A4R6RR36"/>
<protein>
    <submittedName>
        <fullName evidence="2">Pimeloyl-ACP methyl ester carboxylesterase</fullName>
    </submittedName>
</protein>
<dbReference type="Pfam" id="PF12697">
    <property type="entry name" value="Abhydrolase_6"/>
    <property type="match status" value="1"/>
</dbReference>
<sequence length="231" mass="25627">MTTYILFHARWLGPWCWLRVASRLRDLGHTVHTPERPDFQAAVDLVRAQPTPPVLVGHSSAGMTISAIAELLPDQVGVLVYASAFLMPTGMSTGEFTKPESGSILRPNLVVDEKNATMSVGHAEDVFFNDCTPEDVAWAVSMLRAEPLELPKPPDVRLTDANFGRVPRVYVECTQDNAMHVSQQRRMQDLLPCKKVYRLPAGHTPFLSMPDELVDCLLDAAKYTSHTTQST</sequence>
<dbReference type="OrthoDB" id="9773549at2"/>
<feature type="domain" description="AB hydrolase-1" evidence="1">
    <location>
        <begin position="5"/>
        <end position="215"/>
    </location>
</feature>
<reference evidence="2 3" key="1">
    <citation type="submission" date="2019-03" db="EMBL/GenBank/DDBJ databases">
        <title>Genomic Encyclopedia of Type Strains, Phase IV (KMG-IV): sequencing the most valuable type-strain genomes for metagenomic binning, comparative biology and taxonomic classification.</title>
        <authorList>
            <person name="Goeker M."/>
        </authorList>
    </citation>
    <scope>NUCLEOTIDE SEQUENCE [LARGE SCALE GENOMIC DNA]</scope>
    <source>
        <strain evidence="2 3">DSM 45361</strain>
    </source>
</reference>
<dbReference type="GO" id="GO:0080030">
    <property type="term" value="F:methyl indole-3-acetate esterase activity"/>
    <property type="evidence" value="ECO:0007669"/>
    <property type="project" value="TreeGrafter"/>
</dbReference>
<dbReference type="RefSeq" id="WP_133854414.1">
    <property type="nucleotide sequence ID" value="NZ_SNXZ01000014.1"/>
</dbReference>
<dbReference type="InterPro" id="IPR045889">
    <property type="entry name" value="MES/HNL"/>
</dbReference>
<evidence type="ECO:0000313" key="2">
    <source>
        <dbReference type="EMBL" id="TDP89210.1"/>
    </source>
</evidence>